<comment type="pathway">
    <text evidence="1 9">Amino-acid biosynthesis; L-arginine biosynthesis; N(2)-acetyl-L-ornithine from L-glutamate: step 2/4.</text>
</comment>
<dbReference type="GO" id="GO:0042450">
    <property type="term" value="P:L-arginine biosynthetic process via ornithine"/>
    <property type="evidence" value="ECO:0007669"/>
    <property type="project" value="UniProtKB-UniRule"/>
</dbReference>
<evidence type="ECO:0000259" key="10">
    <source>
        <dbReference type="Pfam" id="PF00696"/>
    </source>
</evidence>
<reference evidence="11" key="1">
    <citation type="journal article" date="2022" name="Int. J. Syst. Evol. Microbiol.">
        <title>Pseudomonas aegrilactucae sp. nov. and Pseudomonas morbosilactucae sp. nov., pathogens causing bacterial rot of lettuce in Japan.</title>
        <authorList>
            <person name="Sawada H."/>
            <person name="Fujikawa T."/>
            <person name="Satou M."/>
        </authorList>
    </citation>
    <scope>NUCLEOTIDE SEQUENCE</scope>
    <source>
        <strain evidence="11">0166_1</strain>
    </source>
</reference>
<evidence type="ECO:0000256" key="2">
    <source>
        <dbReference type="ARBA" id="ARBA00022571"/>
    </source>
</evidence>
<dbReference type="EC" id="2.7.2.8" evidence="9"/>
<dbReference type="HAMAP" id="MF_00082">
    <property type="entry name" value="ArgB"/>
    <property type="match status" value="1"/>
</dbReference>
<comment type="function">
    <text evidence="9">Catalyzes the ATP-dependent phosphorylation of N-acetyl-L-glutamate.</text>
</comment>
<dbReference type="GO" id="GO:0005737">
    <property type="term" value="C:cytoplasm"/>
    <property type="evidence" value="ECO:0007669"/>
    <property type="project" value="UniProtKB-SubCell"/>
</dbReference>
<feature type="site" description="Transition state stabilizer" evidence="9">
    <location>
        <position position="36"/>
    </location>
</feature>
<comment type="similarity">
    <text evidence="9">Belongs to the acetylglutamate kinase family. ArgB subfamily.</text>
</comment>
<dbReference type="SUPFAM" id="SSF53633">
    <property type="entry name" value="Carbamate kinase-like"/>
    <property type="match status" value="1"/>
</dbReference>
<protein>
    <recommendedName>
        <fullName evidence="9">Acetylglutamate kinase</fullName>
        <ecNumber evidence="9">2.7.2.8</ecNumber>
    </recommendedName>
    <alternativeName>
        <fullName evidence="9">N-acetyl-L-glutamate 5-phosphotransferase</fullName>
    </alternativeName>
    <alternativeName>
        <fullName evidence="9">NAG kinase</fullName>
        <shortName evidence="9">NAGK</shortName>
    </alternativeName>
</protein>
<organism evidence="11 12">
    <name type="scientific">Capillimicrobium parvum</name>
    <dbReference type="NCBI Taxonomy" id="2884022"/>
    <lineage>
        <taxon>Bacteria</taxon>
        <taxon>Bacillati</taxon>
        <taxon>Actinomycetota</taxon>
        <taxon>Thermoleophilia</taxon>
        <taxon>Solirubrobacterales</taxon>
        <taxon>Capillimicrobiaceae</taxon>
        <taxon>Capillimicrobium</taxon>
    </lineage>
</organism>
<dbReference type="InterPro" id="IPR036393">
    <property type="entry name" value="AceGlu_kinase-like_sf"/>
</dbReference>
<dbReference type="InterPro" id="IPR001048">
    <property type="entry name" value="Asp/Glu/Uridylate_kinase"/>
</dbReference>
<evidence type="ECO:0000256" key="8">
    <source>
        <dbReference type="ARBA" id="ARBA00048141"/>
    </source>
</evidence>
<sequence length="293" mass="31413">MSIDERRVAIGEDRIGTLLEALPYIREFHGRTIVIKYGGAAMEDPQLREDFARDVVLLKYVGLNPVIVHGGGPEITSYMERLGMPVEFVGGLRVSNPATVEIAKMVLVGKVNKDIVLRLNRHGQPAVGLSGDDGNLFRVGRQSAPGGEDIGFVGRIERVEVDLLHHIAQDYIPVIASVGADREGNSYNVNADDAASAVARALGAYKVLFLTDVRGWLRDPGDPESLISEATAAEVQEAMATIVGGMRPKLQACLDAIHGGVGNAYIIDGRLPHSLLLELFTDAGTGTKIGPSR</sequence>
<evidence type="ECO:0000256" key="4">
    <source>
        <dbReference type="ARBA" id="ARBA00022679"/>
    </source>
</evidence>
<evidence type="ECO:0000256" key="6">
    <source>
        <dbReference type="ARBA" id="ARBA00022777"/>
    </source>
</evidence>
<name>A0A9E6XYF6_9ACTN</name>
<dbReference type="GO" id="GO:0005524">
    <property type="term" value="F:ATP binding"/>
    <property type="evidence" value="ECO:0007669"/>
    <property type="project" value="UniProtKB-UniRule"/>
</dbReference>
<keyword evidence="12" id="KW-1185">Reference proteome</keyword>
<feature type="binding site" evidence="9">
    <location>
        <position position="188"/>
    </location>
    <ligand>
        <name>substrate</name>
    </ligand>
</feature>
<evidence type="ECO:0000256" key="5">
    <source>
        <dbReference type="ARBA" id="ARBA00022741"/>
    </source>
</evidence>
<feature type="domain" description="Aspartate/glutamate/uridylate kinase" evidence="10">
    <location>
        <begin position="32"/>
        <end position="268"/>
    </location>
</feature>
<dbReference type="RefSeq" id="WP_259315890.1">
    <property type="nucleotide sequence ID" value="NZ_CP087164.1"/>
</dbReference>
<dbReference type="NCBIfam" id="TIGR00761">
    <property type="entry name" value="argB"/>
    <property type="match status" value="1"/>
</dbReference>
<proteinExistence type="inferred from homology"/>
<dbReference type="FunFam" id="3.40.1160.10:FF:000004">
    <property type="entry name" value="Acetylglutamate kinase"/>
    <property type="match status" value="1"/>
</dbReference>
<evidence type="ECO:0000313" key="11">
    <source>
        <dbReference type="EMBL" id="UGS36217.1"/>
    </source>
</evidence>
<keyword evidence="7 9" id="KW-0067">ATP-binding</keyword>
<dbReference type="PANTHER" id="PTHR23342:SF0">
    <property type="entry name" value="N-ACETYLGLUTAMATE SYNTHASE, MITOCHONDRIAL"/>
    <property type="match status" value="1"/>
</dbReference>
<keyword evidence="2 9" id="KW-0055">Arginine biosynthesis</keyword>
<dbReference type="Proteomes" id="UP001162834">
    <property type="component" value="Chromosome"/>
</dbReference>
<dbReference type="GO" id="GO:0003991">
    <property type="term" value="F:acetylglutamate kinase activity"/>
    <property type="evidence" value="ECO:0007669"/>
    <property type="project" value="UniProtKB-UniRule"/>
</dbReference>
<evidence type="ECO:0000256" key="3">
    <source>
        <dbReference type="ARBA" id="ARBA00022605"/>
    </source>
</evidence>
<keyword evidence="5 9" id="KW-0547">Nucleotide-binding</keyword>
<dbReference type="Gene3D" id="3.40.1160.10">
    <property type="entry name" value="Acetylglutamate kinase-like"/>
    <property type="match status" value="1"/>
</dbReference>
<dbReference type="CDD" id="cd04250">
    <property type="entry name" value="AAK_NAGK-C"/>
    <property type="match status" value="1"/>
</dbReference>
<dbReference type="Pfam" id="PF00696">
    <property type="entry name" value="AA_kinase"/>
    <property type="match status" value="1"/>
</dbReference>
<feature type="binding site" evidence="9">
    <location>
        <begin position="71"/>
        <end position="72"/>
    </location>
    <ligand>
        <name>substrate</name>
    </ligand>
</feature>
<keyword evidence="6 9" id="KW-0418">Kinase</keyword>
<evidence type="ECO:0000313" key="12">
    <source>
        <dbReference type="Proteomes" id="UP001162834"/>
    </source>
</evidence>
<dbReference type="InterPro" id="IPR041727">
    <property type="entry name" value="NAGK-C"/>
</dbReference>
<comment type="subcellular location">
    <subcellularLocation>
        <location evidence="9">Cytoplasm</location>
    </subcellularLocation>
</comment>
<dbReference type="InterPro" id="IPR004662">
    <property type="entry name" value="AcgluKinase_fam"/>
</dbReference>
<accession>A0A9E6XYF6</accession>
<feature type="site" description="Transition state stabilizer" evidence="9">
    <location>
        <position position="249"/>
    </location>
</feature>
<dbReference type="AlphaFoldDB" id="A0A9E6XYF6"/>
<keyword evidence="4 9" id="KW-0808">Transferase</keyword>
<evidence type="ECO:0000256" key="7">
    <source>
        <dbReference type="ARBA" id="ARBA00022840"/>
    </source>
</evidence>
<gene>
    <name evidence="9 11" type="primary">argB</name>
    <name evidence="11" type="ORF">DSM104329_02617</name>
</gene>
<keyword evidence="3 9" id="KW-0028">Amino-acid biosynthesis</keyword>
<evidence type="ECO:0000256" key="9">
    <source>
        <dbReference type="HAMAP-Rule" id="MF_00082"/>
    </source>
</evidence>
<dbReference type="EMBL" id="CP087164">
    <property type="protein sequence ID" value="UGS36217.1"/>
    <property type="molecule type" value="Genomic_DNA"/>
</dbReference>
<comment type="catalytic activity">
    <reaction evidence="8 9">
        <text>N-acetyl-L-glutamate + ATP = N-acetyl-L-glutamyl 5-phosphate + ADP</text>
        <dbReference type="Rhea" id="RHEA:14629"/>
        <dbReference type="ChEBI" id="CHEBI:30616"/>
        <dbReference type="ChEBI" id="CHEBI:44337"/>
        <dbReference type="ChEBI" id="CHEBI:57936"/>
        <dbReference type="ChEBI" id="CHEBI:456216"/>
        <dbReference type="EC" id="2.7.2.8"/>
    </reaction>
</comment>
<keyword evidence="9" id="KW-0963">Cytoplasm</keyword>
<dbReference type="KEGG" id="sbae:DSM104329_02617"/>
<feature type="binding site" evidence="9">
    <location>
        <position position="93"/>
    </location>
    <ligand>
        <name>substrate</name>
    </ligand>
</feature>
<dbReference type="PIRSF" id="PIRSF000728">
    <property type="entry name" value="NAGK"/>
    <property type="match status" value="1"/>
</dbReference>
<dbReference type="InterPro" id="IPR037528">
    <property type="entry name" value="ArgB"/>
</dbReference>
<dbReference type="PANTHER" id="PTHR23342">
    <property type="entry name" value="N-ACETYLGLUTAMATE SYNTHASE"/>
    <property type="match status" value="1"/>
</dbReference>
<evidence type="ECO:0000256" key="1">
    <source>
        <dbReference type="ARBA" id="ARBA00004828"/>
    </source>
</evidence>